<evidence type="ECO:0000256" key="4">
    <source>
        <dbReference type="ARBA" id="ARBA00022801"/>
    </source>
</evidence>
<keyword evidence="4 9" id="KW-0378">Hydrolase</keyword>
<evidence type="ECO:0000256" key="1">
    <source>
        <dbReference type="ARBA" id="ARBA00000966"/>
    </source>
</evidence>
<evidence type="ECO:0000256" key="7">
    <source>
        <dbReference type="ARBA" id="ARBA00023326"/>
    </source>
</evidence>
<sequence length="368" mass="41110">MKKLMVFVAVFLSSSAFSQGCEWPQWQTFKSVYIEQGRVVDGSDSRRITTSEGQSYALFFALVANDQQSFAQLLNWTQQHLAGGDLTAQLPAWLWGKKASGQWGVLDSNPASDSDLWIAYSLIEAGRLWDNYYYQSLGYLLASRILREETVTIEDGGLLLLPAPQGFKLNDGYRVNPSYVPLQLLERMRSLYPQQPWGEMYQTSVNMITNTMPKGFSPDWALEEAGQYQVDPITGAIGSYNAIRTYLWAGMLDDGVTEKRALVEQMQSFVEATSALGAPPREVNTQTGKYSNKGSAGFSAAALPLIYATADKGLLQQQAERAKRLLVNDRDDHYYDNVLTLFGLGWHDGHFRFGLNGELVPAWSDSCQ</sequence>
<comment type="similarity">
    <text evidence="2">Belongs to the glycosyl hydrolase 8 (cellulase D) family.</text>
</comment>
<dbReference type="SUPFAM" id="SSF48208">
    <property type="entry name" value="Six-hairpin glycosidases"/>
    <property type="match status" value="1"/>
</dbReference>
<feature type="chain" id="PRO_5018138040" description="cellulase" evidence="8">
    <location>
        <begin position="19"/>
        <end position="368"/>
    </location>
</feature>
<dbReference type="InterPro" id="IPR002037">
    <property type="entry name" value="Glyco_hydro_8"/>
</dbReference>
<keyword evidence="7" id="KW-0624">Polysaccharide degradation</keyword>
<evidence type="ECO:0000256" key="5">
    <source>
        <dbReference type="ARBA" id="ARBA00023001"/>
    </source>
</evidence>
<accession>A0A3N3E103</accession>
<proteinExistence type="inferred from homology"/>
<reference evidence="9 10" key="1">
    <citation type="submission" date="2018-11" db="EMBL/GenBank/DDBJ databases">
        <title>Vibrio ponticus strain CAIM 1751 pathogenic for the snapper Lutjanus guttatus.</title>
        <authorList>
            <person name="Soto-Rodriguez S."/>
            <person name="Lozano-Olvera R."/>
            <person name="Gomez-Gil B."/>
        </authorList>
    </citation>
    <scope>NUCLEOTIDE SEQUENCE [LARGE SCALE GENOMIC DNA]</scope>
    <source>
        <strain evidence="9 10">CAIM 1751</strain>
    </source>
</reference>
<evidence type="ECO:0000256" key="2">
    <source>
        <dbReference type="ARBA" id="ARBA00009209"/>
    </source>
</evidence>
<dbReference type="GO" id="GO:0008810">
    <property type="term" value="F:cellulase activity"/>
    <property type="evidence" value="ECO:0007669"/>
    <property type="project" value="UniProtKB-EC"/>
</dbReference>
<protein>
    <recommendedName>
        <fullName evidence="3">cellulase</fullName>
        <ecNumber evidence="3">3.2.1.4</ecNumber>
    </recommendedName>
</protein>
<keyword evidence="5" id="KW-0136">Cellulose degradation</keyword>
<keyword evidence="7" id="KW-0119">Carbohydrate metabolism</keyword>
<dbReference type="Gene3D" id="1.50.10.10">
    <property type="match status" value="1"/>
</dbReference>
<dbReference type="Proteomes" id="UP000278792">
    <property type="component" value="Unassembled WGS sequence"/>
</dbReference>
<keyword evidence="8" id="KW-0732">Signal</keyword>
<gene>
    <name evidence="9" type="ORF">EGH82_09160</name>
</gene>
<evidence type="ECO:0000313" key="10">
    <source>
        <dbReference type="Proteomes" id="UP000278792"/>
    </source>
</evidence>
<dbReference type="PROSITE" id="PS51257">
    <property type="entry name" value="PROKAR_LIPOPROTEIN"/>
    <property type="match status" value="1"/>
</dbReference>
<dbReference type="EC" id="3.2.1.4" evidence="3"/>
<name>A0A3N3E103_9VIBR</name>
<dbReference type="InterPro" id="IPR008928">
    <property type="entry name" value="6-hairpin_glycosidase_sf"/>
</dbReference>
<dbReference type="Pfam" id="PF01270">
    <property type="entry name" value="Glyco_hydro_8"/>
    <property type="match status" value="1"/>
</dbReference>
<feature type="signal peptide" evidence="8">
    <location>
        <begin position="1"/>
        <end position="18"/>
    </location>
</feature>
<dbReference type="AlphaFoldDB" id="A0A3N3E103"/>
<keyword evidence="6 9" id="KW-0326">Glycosidase</keyword>
<dbReference type="GO" id="GO:0030245">
    <property type="term" value="P:cellulose catabolic process"/>
    <property type="evidence" value="ECO:0007669"/>
    <property type="project" value="UniProtKB-KW"/>
</dbReference>
<comment type="catalytic activity">
    <reaction evidence="1">
        <text>Endohydrolysis of (1-&gt;4)-beta-D-glucosidic linkages in cellulose, lichenin and cereal beta-D-glucans.</text>
        <dbReference type="EC" id="3.2.1.4"/>
    </reaction>
</comment>
<evidence type="ECO:0000256" key="8">
    <source>
        <dbReference type="SAM" id="SignalP"/>
    </source>
</evidence>
<dbReference type="InterPro" id="IPR012341">
    <property type="entry name" value="6hp_glycosidase-like_sf"/>
</dbReference>
<dbReference type="RefSeq" id="WP_123781800.1">
    <property type="nucleotide sequence ID" value="NZ_RKIK01000021.1"/>
</dbReference>
<evidence type="ECO:0000313" key="9">
    <source>
        <dbReference type="EMBL" id="ROV60421.1"/>
    </source>
</evidence>
<evidence type="ECO:0000256" key="6">
    <source>
        <dbReference type="ARBA" id="ARBA00023295"/>
    </source>
</evidence>
<comment type="caution">
    <text evidence="9">The sequence shown here is derived from an EMBL/GenBank/DDBJ whole genome shotgun (WGS) entry which is preliminary data.</text>
</comment>
<organism evidence="9 10">
    <name type="scientific">Vibrio ponticus</name>
    <dbReference type="NCBI Taxonomy" id="265668"/>
    <lineage>
        <taxon>Bacteria</taxon>
        <taxon>Pseudomonadati</taxon>
        <taxon>Pseudomonadota</taxon>
        <taxon>Gammaproteobacteria</taxon>
        <taxon>Vibrionales</taxon>
        <taxon>Vibrionaceae</taxon>
        <taxon>Vibrio</taxon>
    </lineage>
</organism>
<evidence type="ECO:0000256" key="3">
    <source>
        <dbReference type="ARBA" id="ARBA00012601"/>
    </source>
</evidence>
<dbReference type="NCBIfam" id="NF008305">
    <property type="entry name" value="PRK11097.1"/>
    <property type="match status" value="1"/>
</dbReference>
<dbReference type="PRINTS" id="PR00735">
    <property type="entry name" value="GLHYDRLASE8"/>
</dbReference>
<dbReference type="EMBL" id="RKIK01000021">
    <property type="protein sequence ID" value="ROV60421.1"/>
    <property type="molecule type" value="Genomic_DNA"/>
</dbReference>